<accession>A0ABX1R1G8</accession>
<protein>
    <recommendedName>
        <fullName evidence="3">Orphan protein</fullName>
    </recommendedName>
</protein>
<evidence type="ECO:0000313" key="1">
    <source>
        <dbReference type="EMBL" id="NMH59603.1"/>
    </source>
</evidence>
<reference evidence="1 2" key="1">
    <citation type="submission" date="2020-03" db="EMBL/GenBank/DDBJ databases">
        <title>Alteromonas ponticola sp. nov., isolated from seawater.</title>
        <authorList>
            <person name="Yoon J.-H."/>
            <person name="Kim Y.-O."/>
        </authorList>
    </citation>
    <scope>NUCLEOTIDE SEQUENCE [LARGE SCALE GENOMIC DNA]</scope>
    <source>
        <strain evidence="1 2">MYP5</strain>
    </source>
</reference>
<dbReference type="Proteomes" id="UP000709336">
    <property type="component" value="Unassembled WGS sequence"/>
</dbReference>
<sequence>MSDTQSNSIANMEGLQAAIANGESQRVRELLGTQKLDTLQKEYLIELAELNSNSEVIALLKKAPTK</sequence>
<dbReference type="RefSeq" id="WP_169210166.1">
    <property type="nucleotide sequence ID" value="NZ_JAATNW010000003.1"/>
</dbReference>
<gene>
    <name evidence="1" type="ORF">HCJ96_06215</name>
</gene>
<dbReference type="EMBL" id="JAATNW010000003">
    <property type="protein sequence ID" value="NMH59603.1"/>
    <property type="molecule type" value="Genomic_DNA"/>
</dbReference>
<comment type="caution">
    <text evidence="1">The sequence shown here is derived from an EMBL/GenBank/DDBJ whole genome shotgun (WGS) entry which is preliminary data.</text>
</comment>
<name>A0ABX1R1G8_9ALTE</name>
<organism evidence="1 2">
    <name type="scientific">Alteromonas ponticola</name>
    <dbReference type="NCBI Taxonomy" id="2720613"/>
    <lineage>
        <taxon>Bacteria</taxon>
        <taxon>Pseudomonadati</taxon>
        <taxon>Pseudomonadota</taxon>
        <taxon>Gammaproteobacteria</taxon>
        <taxon>Alteromonadales</taxon>
        <taxon>Alteromonadaceae</taxon>
        <taxon>Alteromonas/Salinimonas group</taxon>
        <taxon>Alteromonas</taxon>
    </lineage>
</organism>
<proteinExistence type="predicted"/>
<evidence type="ECO:0008006" key="3">
    <source>
        <dbReference type="Google" id="ProtNLM"/>
    </source>
</evidence>
<evidence type="ECO:0000313" key="2">
    <source>
        <dbReference type="Proteomes" id="UP000709336"/>
    </source>
</evidence>
<keyword evidence="2" id="KW-1185">Reference proteome</keyword>